<feature type="domain" description="SH3" evidence="9">
    <location>
        <begin position="542"/>
        <end position="604"/>
    </location>
</feature>
<dbReference type="AlphaFoldDB" id="A0AA36CF82"/>
<dbReference type="Proteomes" id="UP001177023">
    <property type="component" value="Unassembled WGS sequence"/>
</dbReference>
<dbReference type="PROSITE" id="PS50157">
    <property type="entry name" value="ZINC_FINGER_C2H2_2"/>
    <property type="match status" value="3"/>
</dbReference>
<protein>
    <submittedName>
        <fullName evidence="11">Uncharacterized protein</fullName>
    </submittedName>
</protein>
<dbReference type="EMBL" id="CATQJA010001382">
    <property type="protein sequence ID" value="CAJ0567035.1"/>
    <property type="molecule type" value="Genomic_DNA"/>
</dbReference>
<dbReference type="GO" id="GO:0008270">
    <property type="term" value="F:zinc ion binding"/>
    <property type="evidence" value="ECO:0007669"/>
    <property type="project" value="UniProtKB-KW"/>
</dbReference>
<evidence type="ECO:0000256" key="3">
    <source>
        <dbReference type="ARBA" id="ARBA00022737"/>
    </source>
</evidence>
<dbReference type="Pfam" id="PF07653">
    <property type="entry name" value="SH3_2"/>
    <property type="match status" value="1"/>
</dbReference>
<feature type="compositionally biased region" description="Low complexity" evidence="8">
    <location>
        <begin position="638"/>
        <end position="661"/>
    </location>
</feature>
<dbReference type="PANTHER" id="PTHR24379">
    <property type="entry name" value="KRAB AND ZINC FINGER DOMAIN-CONTAINING"/>
    <property type="match status" value="1"/>
</dbReference>
<feature type="compositionally biased region" description="Basic and acidic residues" evidence="8">
    <location>
        <begin position="796"/>
        <end position="811"/>
    </location>
</feature>
<dbReference type="GO" id="GO:0000981">
    <property type="term" value="F:DNA-binding transcription factor activity, RNA polymerase II-specific"/>
    <property type="evidence" value="ECO:0007669"/>
    <property type="project" value="TreeGrafter"/>
</dbReference>
<dbReference type="GO" id="GO:0000977">
    <property type="term" value="F:RNA polymerase II transcription regulatory region sequence-specific DNA binding"/>
    <property type="evidence" value="ECO:0007669"/>
    <property type="project" value="TreeGrafter"/>
</dbReference>
<evidence type="ECO:0000313" key="11">
    <source>
        <dbReference type="EMBL" id="CAJ0567035.1"/>
    </source>
</evidence>
<name>A0AA36CF82_9BILA</name>
<feature type="compositionally biased region" description="Polar residues" evidence="8">
    <location>
        <begin position="766"/>
        <end position="777"/>
    </location>
</feature>
<evidence type="ECO:0000256" key="4">
    <source>
        <dbReference type="ARBA" id="ARBA00022771"/>
    </source>
</evidence>
<feature type="domain" description="C2H2-type" evidence="10">
    <location>
        <begin position="187"/>
        <end position="215"/>
    </location>
</feature>
<dbReference type="PROSITE" id="PS50002">
    <property type="entry name" value="SH3"/>
    <property type="match status" value="2"/>
</dbReference>
<dbReference type="InterPro" id="IPR036028">
    <property type="entry name" value="SH3-like_dom_sf"/>
</dbReference>
<evidence type="ECO:0000313" key="12">
    <source>
        <dbReference type="Proteomes" id="UP001177023"/>
    </source>
</evidence>
<proteinExistence type="predicted"/>
<gene>
    <name evidence="11" type="ORF">MSPICULIGERA_LOCUS5602</name>
</gene>
<feature type="compositionally biased region" description="Basic and acidic residues" evidence="8">
    <location>
        <begin position="778"/>
        <end position="787"/>
    </location>
</feature>
<evidence type="ECO:0000256" key="6">
    <source>
        <dbReference type="PROSITE-ProRule" id="PRU00042"/>
    </source>
</evidence>
<feature type="domain" description="C2H2-type" evidence="10">
    <location>
        <begin position="129"/>
        <end position="157"/>
    </location>
</feature>
<dbReference type="PROSITE" id="PS00028">
    <property type="entry name" value="ZINC_FINGER_C2H2_1"/>
    <property type="match status" value="3"/>
</dbReference>
<dbReference type="InterPro" id="IPR013087">
    <property type="entry name" value="Znf_C2H2_type"/>
</dbReference>
<evidence type="ECO:0000256" key="5">
    <source>
        <dbReference type="ARBA" id="ARBA00022833"/>
    </source>
</evidence>
<feature type="domain" description="C2H2-type" evidence="10">
    <location>
        <begin position="322"/>
        <end position="350"/>
    </location>
</feature>
<comment type="caution">
    <text evidence="11">The sequence shown here is derived from an EMBL/GenBank/DDBJ whole genome shotgun (WGS) entry which is preliminary data.</text>
</comment>
<feature type="compositionally biased region" description="Low complexity" evidence="8">
    <location>
        <begin position="505"/>
        <end position="515"/>
    </location>
</feature>
<dbReference type="Pfam" id="PF00096">
    <property type="entry name" value="zf-C2H2"/>
    <property type="match status" value="2"/>
</dbReference>
<evidence type="ECO:0000256" key="1">
    <source>
        <dbReference type="ARBA" id="ARBA00022443"/>
    </source>
</evidence>
<dbReference type="InterPro" id="IPR036236">
    <property type="entry name" value="Znf_C2H2_sf"/>
</dbReference>
<sequence length="891" mass="98861">MDFVTLAPVQYMDPSIDTPELDGLSTAHSSEYENGLDLASRDSSDFGTDSTPSEDAEILDSEYALYYYQMEDPYAHLITKVNDDLSASEKSCNELAMELERELLAASASEVDFKQKERVYVEKAVPVTFICFICGRSYKNEEDMREHVRADHISKQRGKFPCGFCKKLLVSEMKLRYHVKRQHLVRFECKQCPRQFADQVSLTIHFAKDHSDFLPAVRCKRCEKDFVTEAELKRHDYYCERKDEILETRKLKREQVLKETESQFDDSDASSSARPILDKSCPTCRLVCASIQSLKRHIQRKHPEVDDFQPSYVPIHSPKHPFACDICRKGFGSNSALNIHRRRTHDNVKPWQCEHCNKTYPLLSELKKHNQRERRKDMAAIETGLPPKGSVAAMVNRMSRVDLPMKMPSNTTPKPLPKSPSLNLRIVLFNYEAAEKDELELHVGDVLEWLRDTEEGWALGRRQRDDKEGLYPTNFVKDHKPHASPPAISATRIEPTPSSGHNDSFTRSTTSATAAKRISQSDATVANENAINGNPPSVQKPDSQEMARVLFTYQASHPDEISLNKVGQMVKIIDKNGTDPGWMVGELDGKQGLFPENFVEIVKMGQSPSMKPPAKPPGGMAPIVPPVVPAKPPKSILSTSSTNVSEASSADTSTAPARPVSAAPASVRAASSGGVGALRNQLLNQGLFAKGAPAPGDVPVLTKPATNHQIEQGPSLDEPIDSDATTSQLVHLNKARPKQPAGRRPMSVYAGKRLSEENLLDNPMTRSTIVSSNNSHESLPEPRELTSHDTSMTKSLENEKSSRQEEPRFEPKTAILPNTPKAAIPMPAGSGGGAAALAGSHIKNVIHSAVSTNSGDADETKKDQWVRREEYDALLRRVNDLEARLAALEKK</sequence>
<feature type="domain" description="SH3" evidence="9">
    <location>
        <begin position="420"/>
        <end position="481"/>
    </location>
</feature>
<dbReference type="SMART" id="SM00355">
    <property type="entry name" value="ZnF_C2H2"/>
    <property type="match status" value="7"/>
</dbReference>
<keyword evidence="5" id="KW-0862">Zinc</keyword>
<feature type="compositionally biased region" description="Polar residues" evidence="8">
    <location>
        <begin position="518"/>
        <end position="541"/>
    </location>
</feature>
<evidence type="ECO:0000256" key="2">
    <source>
        <dbReference type="ARBA" id="ARBA00022723"/>
    </source>
</evidence>
<dbReference type="Gene3D" id="3.30.160.60">
    <property type="entry name" value="Classic Zinc Finger"/>
    <property type="match status" value="3"/>
</dbReference>
<evidence type="ECO:0000259" key="10">
    <source>
        <dbReference type="PROSITE" id="PS50157"/>
    </source>
</evidence>
<dbReference type="InterPro" id="IPR001452">
    <property type="entry name" value="SH3_domain"/>
</dbReference>
<keyword evidence="3" id="KW-0677">Repeat</keyword>
<dbReference type="GO" id="GO:0005634">
    <property type="term" value="C:nucleus"/>
    <property type="evidence" value="ECO:0007669"/>
    <property type="project" value="TreeGrafter"/>
</dbReference>
<feature type="region of interest" description="Disordered" evidence="8">
    <location>
        <begin position="632"/>
        <end position="661"/>
    </location>
</feature>
<organism evidence="11 12">
    <name type="scientific">Mesorhabditis spiculigera</name>
    <dbReference type="NCBI Taxonomy" id="96644"/>
    <lineage>
        <taxon>Eukaryota</taxon>
        <taxon>Metazoa</taxon>
        <taxon>Ecdysozoa</taxon>
        <taxon>Nematoda</taxon>
        <taxon>Chromadorea</taxon>
        <taxon>Rhabditida</taxon>
        <taxon>Rhabditina</taxon>
        <taxon>Rhabditomorpha</taxon>
        <taxon>Rhabditoidea</taxon>
        <taxon>Rhabditidae</taxon>
        <taxon>Mesorhabditinae</taxon>
        <taxon>Mesorhabditis</taxon>
    </lineage>
</organism>
<keyword evidence="4 6" id="KW-0863">Zinc-finger</keyword>
<accession>A0AA36CF82</accession>
<evidence type="ECO:0000259" key="9">
    <source>
        <dbReference type="PROSITE" id="PS50002"/>
    </source>
</evidence>
<keyword evidence="1 7" id="KW-0728">SH3 domain</keyword>
<dbReference type="SMART" id="SM00326">
    <property type="entry name" value="SH3"/>
    <property type="match status" value="2"/>
</dbReference>
<feature type="non-terminal residue" evidence="11">
    <location>
        <position position="891"/>
    </location>
</feature>
<keyword evidence="2" id="KW-0479">Metal-binding</keyword>
<evidence type="ECO:0000256" key="8">
    <source>
        <dbReference type="SAM" id="MobiDB-lite"/>
    </source>
</evidence>
<dbReference type="SUPFAM" id="SSF50044">
    <property type="entry name" value="SH3-domain"/>
    <property type="match status" value="2"/>
</dbReference>
<dbReference type="PANTHER" id="PTHR24379:SF127">
    <property type="entry name" value="BLOODY FINGERS-RELATED"/>
    <property type="match status" value="1"/>
</dbReference>
<reference evidence="11" key="1">
    <citation type="submission" date="2023-06" db="EMBL/GenBank/DDBJ databases">
        <authorList>
            <person name="Delattre M."/>
        </authorList>
    </citation>
    <scope>NUCLEOTIDE SEQUENCE</scope>
    <source>
        <strain evidence="11">AF72</strain>
    </source>
</reference>
<keyword evidence="12" id="KW-1185">Reference proteome</keyword>
<evidence type="ECO:0000256" key="7">
    <source>
        <dbReference type="PROSITE-ProRule" id="PRU00192"/>
    </source>
</evidence>
<dbReference type="Gene3D" id="2.30.30.40">
    <property type="entry name" value="SH3 Domains"/>
    <property type="match status" value="2"/>
</dbReference>
<dbReference type="Pfam" id="PF00018">
    <property type="entry name" value="SH3_1"/>
    <property type="match status" value="1"/>
</dbReference>
<feature type="region of interest" description="Disordered" evidence="8">
    <location>
        <begin position="469"/>
        <end position="542"/>
    </location>
</feature>
<feature type="region of interest" description="Disordered" evidence="8">
    <location>
        <begin position="766"/>
        <end position="836"/>
    </location>
</feature>
<dbReference type="SUPFAM" id="SSF57667">
    <property type="entry name" value="beta-beta-alpha zinc fingers"/>
    <property type="match status" value="2"/>
</dbReference>